<keyword evidence="3" id="KW-0732">Signal</keyword>
<dbReference type="AlphaFoldDB" id="A0A1D3TSZ7"/>
<dbReference type="EMBL" id="FMKA01000008">
    <property type="protein sequence ID" value="SCP97057.1"/>
    <property type="molecule type" value="Genomic_DNA"/>
</dbReference>
<evidence type="ECO:0000313" key="4">
    <source>
        <dbReference type="EMBL" id="SCP97057.1"/>
    </source>
</evidence>
<dbReference type="PANTHER" id="PTHR43649:SF29">
    <property type="entry name" value="OSMOPROTECTIVE COMPOUNDS-BINDING PROTEIN GGTB"/>
    <property type="match status" value="1"/>
</dbReference>
<evidence type="ECO:0000313" key="5">
    <source>
        <dbReference type="Proteomes" id="UP000199315"/>
    </source>
</evidence>
<dbReference type="STRING" id="1619234.SAMN05421730_100834"/>
<dbReference type="SUPFAM" id="SSF53850">
    <property type="entry name" value="Periplasmic binding protein-like II"/>
    <property type="match status" value="1"/>
</dbReference>
<dbReference type="InterPro" id="IPR050490">
    <property type="entry name" value="Bact_solute-bd_prot1"/>
</dbReference>
<dbReference type="Pfam" id="PF01547">
    <property type="entry name" value="SBP_bac_1"/>
    <property type="match status" value="1"/>
</dbReference>
<dbReference type="PROSITE" id="PS51257">
    <property type="entry name" value="PROKAR_LIPOPROTEIN"/>
    <property type="match status" value="1"/>
</dbReference>
<protein>
    <submittedName>
        <fullName evidence="4">Raffinose/stachyose/melibiose transport system substrate-binding protein</fullName>
    </submittedName>
</protein>
<keyword evidence="2" id="KW-0813">Transport</keyword>
<sequence length="433" mass="47307">MKKKLLSALLAFTMVLSMTACGAKESSTSDQASEDKVTIKVFSNLPDRTNGQGFVEQTLFDQYMDENPDVVIQVEALDDEAYKTKFKAYASGSNMPDLVNVWGQPSFLNEIIDANLLTELNAADYADYGFINGSLDGFSNDGKLYGLARNTDVMGFYYNKAIFEKNGWEVPQTYDELIALAGKIKDAGLIPCSMDGSDKWPLSIYVHDLMQKIDPDIKTQVQDSIANGDFLNPVYAQAAGLFVDAADAGLFQSGFETTDYGTAKNLFTNSQAAMFYMGSWEMSMATDENVPEDVRNNIGVFMMPTVAGGAGNVTDIAAWNGGGYAVTANSKVKEEAIKLLNFMFKPENWSKLCWENGICMSAQNYSEYLTGEETSAQLDFTDIVSGSTSVTGVTFNDLGTSEFKTLSEDLSQELAIKSVSVEEFIGKLEEAGK</sequence>
<reference evidence="4 5" key="1">
    <citation type="submission" date="2016-09" db="EMBL/GenBank/DDBJ databases">
        <authorList>
            <person name="Capua I."/>
            <person name="De Benedictis P."/>
            <person name="Joannis T."/>
            <person name="Lombin L.H."/>
            <person name="Cattoli G."/>
        </authorList>
    </citation>
    <scope>NUCLEOTIDE SEQUENCE [LARGE SCALE GENOMIC DNA]</scope>
    <source>
        <strain evidence="4 5">GluBS11</strain>
    </source>
</reference>
<dbReference type="PANTHER" id="PTHR43649">
    <property type="entry name" value="ARABINOSE-BINDING PROTEIN-RELATED"/>
    <property type="match status" value="1"/>
</dbReference>
<proteinExistence type="inferred from homology"/>
<dbReference type="OrthoDB" id="41208at2"/>
<feature type="signal peptide" evidence="3">
    <location>
        <begin position="1"/>
        <end position="22"/>
    </location>
</feature>
<dbReference type="RefSeq" id="WP_091232763.1">
    <property type="nucleotide sequence ID" value="NZ_FMKA01000008.1"/>
</dbReference>
<organism evidence="4 5">
    <name type="scientific">Anaerobium acetethylicum</name>
    <dbReference type="NCBI Taxonomy" id="1619234"/>
    <lineage>
        <taxon>Bacteria</taxon>
        <taxon>Bacillati</taxon>
        <taxon>Bacillota</taxon>
        <taxon>Clostridia</taxon>
        <taxon>Lachnospirales</taxon>
        <taxon>Lachnospiraceae</taxon>
        <taxon>Anaerobium</taxon>
    </lineage>
</organism>
<dbReference type="Proteomes" id="UP000199315">
    <property type="component" value="Unassembled WGS sequence"/>
</dbReference>
<feature type="chain" id="PRO_5038369128" evidence="3">
    <location>
        <begin position="23"/>
        <end position="433"/>
    </location>
</feature>
<dbReference type="InterPro" id="IPR006059">
    <property type="entry name" value="SBP"/>
</dbReference>
<name>A0A1D3TSZ7_9FIRM</name>
<comment type="similarity">
    <text evidence="1">Belongs to the bacterial solute-binding protein 1 family.</text>
</comment>
<keyword evidence="5" id="KW-1185">Reference proteome</keyword>
<evidence type="ECO:0000256" key="1">
    <source>
        <dbReference type="ARBA" id="ARBA00008520"/>
    </source>
</evidence>
<evidence type="ECO:0000256" key="2">
    <source>
        <dbReference type="ARBA" id="ARBA00022448"/>
    </source>
</evidence>
<dbReference type="Gene3D" id="3.40.190.10">
    <property type="entry name" value="Periplasmic binding protein-like II"/>
    <property type="match status" value="2"/>
</dbReference>
<gene>
    <name evidence="4" type="ORF">SAMN05421730_100834</name>
</gene>
<evidence type="ECO:0000256" key="3">
    <source>
        <dbReference type="SAM" id="SignalP"/>
    </source>
</evidence>
<accession>A0A1D3TSZ7</accession>